<dbReference type="PANTHER" id="PTHR11748:SF103">
    <property type="entry name" value="GLYCOLATE OXIDASE SUBUNIT GLCE"/>
    <property type="match status" value="1"/>
</dbReference>
<dbReference type="Gene3D" id="3.30.465.10">
    <property type="match status" value="1"/>
</dbReference>
<dbReference type="SUPFAM" id="SSF56176">
    <property type="entry name" value="FAD-binding/transporter-associated domain-like"/>
    <property type="match status" value="1"/>
</dbReference>
<evidence type="ECO:0000259" key="3">
    <source>
        <dbReference type="PROSITE" id="PS51387"/>
    </source>
</evidence>
<dbReference type="RefSeq" id="WP_147221785.1">
    <property type="nucleotide sequence ID" value="NZ_CAJGYY010000001.1"/>
</dbReference>
<dbReference type="Gene3D" id="1.10.45.10">
    <property type="entry name" value="Vanillyl-alcohol Oxidase, Chain A, domain 4"/>
    <property type="match status" value="1"/>
</dbReference>
<dbReference type="InterPro" id="IPR036318">
    <property type="entry name" value="FAD-bd_PCMH-like_sf"/>
</dbReference>
<dbReference type="PANTHER" id="PTHR11748">
    <property type="entry name" value="D-LACTATE DEHYDROGENASE"/>
    <property type="match status" value="1"/>
</dbReference>
<gene>
    <name evidence="4" type="primary">glcE</name>
    <name evidence="4" type="ORF">ES754_02605</name>
</gene>
<dbReference type="InterPro" id="IPR006094">
    <property type="entry name" value="Oxid_FAD_bind_N"/>
</dbReference>
<proteinExistence type="predicted"/>
<dbReference type="Pfam" id="PF01565">
    <property type="entry name" value="FAD_binding_4"/>
    <property type="match status" value="1"/>
</dbReference>
<dbReference type="InterPro" id="IPR016171">
    <property type="entry name" value="Vanillyl_alc_oxidase_C-sub2"/>
</dbReference>
<dbReference type="PROSITE" id="PS51387">
    <property type="entry name" value="FAD_PCMH"/>
    <property type="match status" value="1"/>
</dbReference>
<dbReference type="SUPFAM" id="SSF55103">
    <property type="entry name" value="FAD-linked oxidases, C-terminal domain"/>
    <property type="match status" value="1"/>
</dbReference>
<dbReference type="InterPro" id="IPR016166">
    <property type="entry name" value="FAD-bd_PCMH"/>
</dbReference>
<organism evidence="4 5">
    <name type="scientific">Psychrobacter frigidicola</name>
    <dbReference type="NCBI Taxonomy" id="45611"/>
    <lineage>
        <taxon>Bacteria</taxon>
        <taxon>Pseudomonadati</taxon>
        <taxon>Pseudomonadota</taxon>
        <taxon>Gammaproteobacteria</taxon>
        <taxon>Moraxellales</taxon>
        <taxon>Moraxellaceae</taxon>
        <taxon>Psychrobacter</taxon>
    </lineage>
</organism>
<keyword evidence="1" id="KW-0285">Flavoprotein</keyword>
<reference evidence="4 5" key="1">
    <citation type="submission" date="2019-08" db="EMBL/GenBank/DDBJ databases">
        <title>Genome sequence of Psychrobacter frigidicola ACAM304 (type strain).</title>
        <authorList>
            <person name="Bowman J.P."/>
        </authorList>
    </citation>
    <scope>NUCLEOTIDE SEQUENCE [LARGE SCALE GENOMIC DNA]</scope>
    <source>
        <strain evidence="4 5">ACAM 304</strain>
    </source>
</reference>
<evidence type="ECO:0000256" key="1">
    <source>
        <dbReference type="ARBA" id="ARBA00022630"/>
    </source>
</evidence>
<name>A0A5C7A3A1_9GAMM</name>
<dbReference type="NCBIfam" id="NF008439">
    <property type="entry name" value="PRK11282.1"/>
    <property type="match status" value="1"/>
</dbReference>
<dbReference type="GO" id="GO:0071949">
    <property type="term" value="F:FAD binding"/>
    <property type="evidence" value="ECO:0007669"/>
    <property type="project" value="InterPro"/>
</dbReference>
<keyword evidence="4" id="KW-0560">Oxidoreductase</keyword>
<sequence>MSDTDISHELIEQVKQASAYGKKLKIVGGGSKDFMGRQSEGEPISIAKHSGIVSYEPIELVLTARAGTPLIEINAALAEHHQRLAFEPPLFDGRATLGGTLASHLSGPGRPWNGSIRDHVLGIRLINGRAEELRFGGQVMKNVAGYDVSRMQAGAMGTLGIISEVSLKIMPKPAATITLKQEMNAAQAIAEMNRLAGQAKPLTAACWFDNHLYLRLEGARSAVDSTVTQWQGTVLKDGDDLWAQLREQQLDYFADKNAPLWRFSVNSNAGHLLPEESWLIDWGGSQRWLRGDFATDELEALAESAGGQVSLYRGGDRLQDVFHTQPDALRKLHQRLKQAFDPSGVFNPGRLYSWM</sequence>
<comment type="caution">
    <text evidence="4">The sequence shown here is derived from an EMBL/GenBank/DDBJ whole genome shotgun (WGS) entry which is preliminary data.</text>
</comment>
<dbReference type="EC" id="1.1.99.14" evidence="4"/>
<dbReference type="Proteomes" id="UP000321903">
    <property type="component" value="Unassembled WGS sequence"/>
</dbReference>
<keyword evidence="5" id="KW-1185">Reference proteome</keyword>
<dbReference type="InterPro" id="IPR016164">
    <property type="entry name" value="FAD-linked_Oxase-like_C"/>
</dbReference>
<dbReference type="OrthoDB" id="9811557at2"/>
<evidence type="ECO:0000256" key="2">
    <source>
        <dbReference type="ARBA" id="ARBA00022827"/>
    </source>
</evidence>
<dbReference type="GO" id="GO:0019154">
    <property type="term" value="F:glycolate dehydrogenase activity"/>
    <property type="evidence" value="ECO:0007669"/>
    <property type="project" value="UniProtKB-EC"/>
</dbReference>
<keyword evidence="2" id="KW-0274">FAD</keyword>
<feature type="domain" description="FAD-binding PCMH-type" evidence="3">
    <location>
        <begin position="1"/>
        <end position="172"/>
    </location>
</feature>
<dbReference type="EMBL" id="VORZ01000001">
    <property type="protein sequence ID" value="TXD97871.1"/>
    <property type="molecule type" value="Genomic_DNA"/>
</dbReference>
<protein>
    <submittedName>
        <fullName evidence="4">Glycolate oxidase subunit GlcE</fullName>
        <ecNumber evidence="4">1.1.99.14</ecNumber>
    </submittedName>
</protein>
<evidence type="ECO:0000313" key="4">
    <source>
        <dbReference type="EMBL" id="TXD97871.1"/>
    </source>
</evidence>
<dbReference type="AlphaFoldDB" id="A0A5C7A3A1"/>
<accession>A0A5C7A3A1</accession>
<evidence type="ECO:0000313" key="5">
    <source>
        <dbReference type="Proteomes" id="UP000321903"/>
    </source>
</evidence>
<dbReference type="InterPro" id="IPR016169">
    <property type="entry name" value="FAD-bd_PCMH_sub2"/>
</dbReference>